<reference evidence="1" key="1">
    <citation type="journal article" date="2020" name="Fungal Divers.">
        <title>Resolving the Mortierellaceae phylogeny through synthesis of multi-gene phylogenetics and phylogenomics.</title>
        <authorList>
            <person name="Vandepol N."/>
            <person name="Liber J."/>
            <person name="Desiro A."/>
            <person name="Na H."/>
            <person name="Kennedy M."/>
            <person name="Barry K."/>
            <person name="Grigoriev I.V."/>
            <person name="Miller A.N."/>
            <person name="O'Donnell K."/>
            <person name="Stajich J.E."/>
            <person name="Bonito G."/>
        </authorList>
    </citation>
    <scope>NUCLEOTIDE SEQUENCE</scope>
    <source>
        <strain evidence="1">KOD1015</strain>
    </source>
</reference>
<proteinExistence type="predicted"/>
<feature type="non-terminal residue" evidence="1">
    <location>
        <position position="1"/>
    </location>
</feature>
<comment type="caution">
    <text evidence="1">The sequence shown here is derived from an EMBL/GenBank/DDBJ whole genome shotgun (WGS) entry which is preliminary data.</text>
</comment>
<name>A0A9P6F1A8_9FUNG</name>
<sequence>SLSYEGRLSRRLPSTTNRICGRVRWCIMCSRMYLRTCYWQLPDQSMRRMVLKSL</sequence>
<organism evidence="1 2">
    <name type="scientific">Lunasporangiospora selenospora</name>
    <dbReference type="NCBI Taxonomy" id="979761"/>
    <lineage>
        <taxon>Eukaryota</taxon>
        <taxon>Fungi</taxon>
        <taxon>Fungi incertae sedis</taxon>
        <taxon>Mucoromycota</taxon>
        <taxon>Mortierellomycotina</taxon>
        <taxon>Mortierellomycetes</taxon>
        <taxon>Mortierellales</taxon>
        <taxon>Mortierellaceae</taxon>
        <taxon>Lunasporangiospora</taxon>
    </lineage>
</organism>
<dbReference type="EMBL" id="JAABOA010007575">
    <property type="protein sequence ID" value="KAF9540060.1"/>
    <property type="molecule type" value="Genomic_DNA"/>
</dbReference>
<keyword evidence="2" id="KW-1185">Reference proteome</keyword>
<evidence type="ECO:0000313" key="2">
    <source>
        <dbReference type="Proteomes" id="UP000780801"/>
    </source>
</evidence>
<evidence type="ECO:0000313" key="1">
    <source>
        <dbReference type="EMBL" id="KAF9540060.1"/>
    </source>
</evidence>
<accession>A0A9P6F1A8</accession>
<dbReference type="AlphaFoldDB" id="A0A9P6F1A8"/>
<gene>
    <name evidence="1" type="ORF">BGW38_009890</name>
</gene>
<feature type="non-terminal residue" evidence="1">
    <location>
        <position position="54"/>
    </location>
</feature>
<protein>
    <submittedName>
        <fullName evidence="1">Uncharacterized protein</fullName>
    </submittedName>
</protein>
<dbReference type="Proteomes" id="UP000780801">
    <property type="component" value="Unassembled WGS sequence"/>
</dbReference>